<dbReference type="GO" id="GO:0061630">
    <property type="term" value="F:ubiquitin protein ligase activity"/>
    <property type="evidence" value="ECO:0007669"/>
    <property type="project" value="TreeGrafter"/>
</dbReference>
<dbReference type="InParanoid" id="A0A0V0QSM1"/>
<evidence type="ECO:0000256" key="4">
    <source>
        <dbReference type="SAM" id="SignalP"/>
    </source>
</evidence>
<reference evidence="6 7" key="1">
    <citation type="journal article" date="2015" name="Sci. Rep.">
        <title>Genome of the facultative scuticociliatosis pathogen Pseudocohnilembus persalinus provides insight into its virulence through horizontal gene transfer.</title>
        <authorList>
            <person name="Xiong J."/>
            <person name="Wang G."/>
            <person name="Cheng J."/>
            <person name="Tian M."/>
            <person name="Pan X."/>
            <person name="Warren A."/>
            <person name="Jiang C."/>
            <person name="Yuan D."/>
            <person name="Miao W."/>
        </authorList>
    </citation>
    <scope>NUCLEOTIDE SEQUENCE [LARGE SCALE GENOMIC DNA]</scope>
    <source>
        <strain evidence="6">36N120E</strain>
    </source>
</reference>
<name>A0A0V0QSM1_PSEPJ</name>
<feature type="transmembrane region" description="Helical" evidence="3">
    <location>
        <begin position="168"/>
        <end position="185"/>
    </location>
</feature>
<dbReference type="SUPFAM" id="SSF57850">
    <property type="entry name" value="RING/U-box"/>
    <property type="match status" value="1"/>
</dbReference>
<organism evidence="6 7">
    <name type="scientific">Pseudocohnilembus persalinus</name>
    <name type="common">Ciliate</name>
    <dbReference type="NCBI Taxonomy" id="266149"/>
    <lineage>
        <taxon>Eukaryota</taxon>
        <taxon>Sar</taxon>
        <taxon>Alveolata</taxon>
        <taxon>Ciliophora</taxon>
        <taxon>Intramacronucleata</taxon>
        <taxon>Oligohymenophorea</taxon>
        <taxon>Scuticociliatia</taxon>
        <taxon>Philasterida</taxon>
        <taxon>Pseudocohnilembidae</taxon>
        <taxon>Pseudocohnilembus</taxon>
    </lineage>
</organism>
<feature type="coiled-coil region" evidence="2">
    <location>
        <begin position="101"/>
        <end position="162"/>
    </location>
</feature>
<keyword evidence="7" id="KW-1185">Reference proteome</keyword>
<protein>
    <recommendedName>
        <fullName evidence="5">UBP-type domain-containing protein</fullName>
    </recommendedName>
</protein>
<dbReference type="GO" id="GO:0007265">
    <property type="term" value="P:Ras protein signal transduction"/>
    <property type="evidence" value="ECO:0007669"/>
    <property type="project" value="TreeGrafter"/>
</dbReference>
<accession>A0A0V0QSM1</accession>
<dbReference type="OrthoDB" id="273556at2759"/>
<gene>
    <name evidence="6" type="ORF">PPERSA_06658</name>
</gene>
<dbReference type="Pfam" id="PF02148">
    <property type="entry name" value="zf-UBP"/>
    <property type="match status" value="1"/>
</dbReference>
<evidence type="ECO:0000259" key="5">
    <source>
        <dbReference type="PROSITE" id="PS50271"/>
    </source>
</evidence>
<dbReference type="EMBL" id="LDAU01000110">
    <property type="protein sequence ID" value="KRX05024.1"/>
    <property type="molecule type" value="Genomic_DNA"/>
</dbReference>
<keyword evidence="2" id="KW-0175">Coiled coil</keyword>
<keyword evidence="1" id="KW-0863">Zinc-finger</keyword>
<evidence type="ECO:0000256" key="2">
    <source>
        <dbReference type="SAM" id="Coils"/>
    </source>
</evidence>
<feature type="signal peptide" evidence="4">
    <location>
        <begin position="1"/>
        <end position="18"/>
    </location>
</feature>
<dbReference type="GO" id="GO:0005737">
    <property type="term" value="C:cytoplasm"/>
    <property type="evidence" value="ECO:0007669"/>
    <property type="project" value="TreeGrafter"/>
</dbReference>
<dbReference type="Gene3D" id="3.30.40.10">
    <property type="entry name" value="Zinc/RING finger domain, C3HC4 (zinc finger)"/>
    <property type="match status" value="1"/>
</dbReference>
<dbReference type="PANTHER" id="PTHR24007">
    <property type="entry name" value="BRCA1-ASSOCIATED PROTEIN"/>
    <property type="match status" value="1"/>
</dbReference>
<keyword evidence="3" id="KW-1133">Transmembrane helix</keyword>
<proteinExistence type="predicted"/>
<dbReference type="GO" id="GO:0008270">
    <property type="term" value="F:zinc ion binding"/>
    <property type="evidence" value="ECO:0007669"/>
    <property type="project" value="UniProtKB-KW"/>
</dbReference>
<keyword evidence="3" id="KW-0812">Transmembrane</keyword>
<dbReference type="GO" id="GO:0016567">
    <property type="term" value="P:protein ubiquitination"/>
    <property type="evidence" value="ECO:0007669"/>
    <property type="project" value="TreeGrafter"/>
</dbReference>
<dbReference type="AlphaFoldDB" id="A0A0V0QSM1"/>
<comment type="caution">
    <text evidence="6">The sequence shown here is derived from an EMBL/GenBank/DDBJ whole genome shotgun (WGS) entry which is preliminary data.</text>
</comment>
<dbReference type="PROSITE" id="PS50271">
    <property type="entry name" value="ZF_UBP"/>
    <property type="match status" value="1"/>
</dbReference>
<keyword evidence="3" id="KW-0472">Membrane</keyword>
<feature type="domain" description="UBP-type" evidence="5">
    <location>
        <begin position="1"/>
        <end position="74"/>
    </location>
</feature>
<dbReference type="InterPro" id="IPR013083">
    <property type="entry name" value="Znf_RING/FYVE/PHD"/>
</dbReference>
<sequence length="187" mass="22689">MLIVQYLWVCLICSNVGCGRYKAGHSLQHQKKTGHHFSKDLYSGRIWDYITDIFVHRLIQDNKDNSFLNLPEGQTLQDESQNSEKIQRIDNQIWEYCYVISQQMEEQRKFFESQIKEAEEEFKGEKEYKQLEEIQQEKEKKLNELRQNNSQIKQEILKNEKNFKFNNIINMLYNIIFFTLQYIIFQK</sequence>
<dbReference type="Proteomes" id="UP000054937">
    <property type="component" value="Unassembled WGS sequence"/>
</dbReference>
<keyword evidence="1" id="KW-0862">Zinc</keyword>
<keyword evidence="4" id="KW-0732">Signal</keyword>
<dbReference type="InterPro" id="IPR001607">
    <property type="entry name" value="Znf_UBP"/>
</dbReference>
<feature type="chain" id="PRO_5006867562" description="UBP-type domain-containing protein" evidence="4">
    <location>
        <begin position="19"/>
        <end position="187"/>
    </location>
</feature>
<keyword evidence="1" id="KW-0479">Metal-binding</keyword>
<evidence type="ECO:0000313" key="7">
    <source>
        <dbReference type="Proteomes" id="UP000054937"/>
    </source>
</evidence>
<evidence type="ECO:0000313" key="6">
    <source>
        <dbReference type="EMBL" id="KRX05024.1"/>
    </source>
</evidence>
<dbReference type="SMART" id="SM00290">
    <property type="entry name" value="ZnF_UBP"/>
    <property type="match status" value="1"/>
</dbReference>
<evidence type="ECO:0000256" key="3">
    <source>
        <dbReference type="SAM" id="Phobius"/>
    </source>
</evidence>
<dbReference type="PANTHER" id="PTHR24007:SF7">
    <property type="entry name" value="BRCA1-ASSOCIATED PROTEIN"/>
    <property type="match status" value="1"/>
</dbReference>
<evidence type="ECO:0000256" key="1">
    <source>
        <dbReference type="PROSITE-ProRule" id="PRU00502"/>
    </source>
</evidence>